<keyword evidence="6 13" id="KW-0479">Metal-binding</keyword>
<reference evidence="16 17" key="1">
    <citation type="journal article" date="2016" name="Genome Biol. Evol.">
        <title>Gene Family Evolution Reflects Adaptation to Soil Environmental Stressors in the Genome of the Collembolan Orchesella cincta.</title>
        <authorList>
            <person name="Faddeeva-Vakhrusheva A."/>
            <person name="Derks M.F."/>
            <person name="Anvar S.Y."/>
            <person name="Agamennone V."/>
            <person name="Suring W."/>
            <person name="Smit S."/>
            <person name="van Straalen N.M."/>
            <person name="Roelofs D."/>
        </authorList>
    </citation>
    <scope>NUCLEOTIDE SEQUENCE [LARGE SCALE GENOMIC DNA]</scope>
    <source>
        <tissue evidence="16">Mixed pool</tissue>
    </source>
</reference>
<organism evidence="16 17">
    <name type="scientific">Orchesella cincta</name>
    <name type="common">Springtail</name>
    <name type="synonym">Podura cincta</name>
    <dbReference type="NCBI Taxonomy" id="48709"/>
    <lineage>
        <taxon>Eukaryota</taxon>
        <taxon>Metazoa</taxon>
        <taxon>Ecdysozoa</taxon>
        <taxon>Arthropoda</taxon>
        <taxon>Hexapoda</taxon>
        <taxon>Collembola</taxon>
        <taxon>Entomobryomorpha</taxon>
        <taxon>Entomobryoidea</taxon>
        <taxon>Orchesellidae</taxon>
        <taxon>Orchesellinae</taxon>
        <taxon>Orchesella</taxon>
    </lineage>
</organism>
<dbReference type="GO" id="GO:0005506">
    <property type="term" value="F:iron ion binding"/>
    <property type="evidence" value="ECO:0007669"/>
    <property type="project" value="InterPro"/>
</dbReference>
<protein>
    <submittedName>
        <fullName evidence="16">Cytochrome P450 3A56</fullName>
    </submittedName>
</protein>
<dbReference type="Gene3D" id="1.10.630.10">
    <property type="entry name" value="Cytochrome P450"/>
    <property type="match status" value="1"/>
</dbReference>
<dbReference type="OrthoDB" id="6369794at2759"/>
<evidence type="ECO:0000256" key="15">
    <source>
        <dbReference type="SAM" id="Phobius"/>
    </source>
</evidence>
<keyword evidence="11 14" id="KW-0503">Monooxygenase</keyword>
<keyword evidence="12 15" id="KW-0472">Membrane</keyword>
<evidence type="ECO:0000256" key="13">
    <source>
        <dbReference type="PIRSR" id="PIRSR602401-1"/>
    </source>
</evidence>
<evidence type="ECO:0000256" key="6">
    <source>
        <dbReference type="ARBA" id="ARBA00022723"/>
    </source>
</evidence>
<dbReference type="Proteomes" id="UP000094527">
    <property type="component" value="Unassembled WGS sequence"/>
</dbReference>
<evidence type="ECO:0000256" key="8">
    <source>
        <dbReference type="ARBA" id="ARBA00022848"/>
    </source>
</evidence>
<comment type="caution">
    <text evidence="16">The sequence shown here is derived from an EMBL/GenBank/DDBJ whole genome shotgun (WGS) entry which is preliminary data.</text>
</comment>
<dbReference type="STRING" id="48709.A0A1D2N119"/>
<evidence type="ECO:0000256" key="5">
    <source>
        <dbReference type="ARBA" id="ARBA00022617"/>
    </source>
</evidence>
<evidence type="ECO:0000256" key="3">
    <source>
        <dbReference type="ARBA" id="ARBA00004406"/>
    </source>
</evidence>
<dbReference type="PRINTS" id="PR00385">
    <property type="entry name" value="P450"/>
</dbReference>
<dbReference type="PROSITE" id="PS51257">
    <property type="entry name" value="PROKAR_LIPOPROTEIN"/>
    <property type="match status" value="1"/>
</dbReference>
<dbReference type="GO" id="GO:0005789">
    <property type="term" value="C:endoplasmic reticulum membrane"/>
    <property type="evidence" value="ECO:0007669"/>
    <property type="project" value="UniProtKB-SubCell"/>
</dbReference>
<dbReference type="GO" id="GO:0020037">
    <property type="term" value="F:heme binding"/>
    <property type="evidence" value="ECO:0007669"/>
    <property type="project" value="InterPro"/>
</dbReference>
<dbReference type="EMBL" id="LJIJ01000306">
    <property type="protein sequence ID" value="ODM98969.1"/>
    <property type="molecule type" value="Genomic_DNA"/>
</dbReference>
<dbReference type="FunFam" id="1.10.630.10:FF:000182">
    <property type="entry name" value="Cytochrome P450 3A4"/>
    <property type="match status" value="1"/>
</dbReference>
<evidence type="ECO:0000256" key="2">
    <source>
        <dbReference type="ARBA" id="ARBA00004174"/>
    </source>
</evidence>
<dbReference type="InterPro" id="IPR001128">
    <property type="entry name" value="Cyt_P450"/>
</dbReference>
<feature type="transmembrane region" description="Helical" evidence="15">
    <location>
        <begin position="6"/>
        <end position="31"/>
    </location>
</feature>
<dbReference type="PROSITE" id="PS00086">
    <property type="entry name" value="CYTOCHROME_P450"/>
    <property type="match status" value="1"/>
</dbReference>
<dbReference type="InterPro" id="IPR002401">
    <property type="entry name" value="Cyt_P450_E_grp-I"/>
</dbReference>
<dbReference type="Pfam" id="PF00067">
    <property type="entry name" value="p450"/>
    <property type="match status" value="1"/>
</dbReference>
<feature type="binding site" description="axial binding residue" evidence="13">
    <location>
        <position position="457"/>
    </location>
    <ligand>
        <name>heme</name>
        <dbReference type="ChEBI" id="CHEBI:30413"/>
    </ligand>
    <ligandPart>
        <name>Fe</name>
        <dbReference type="ChEBI" id="CHEBI:18248"/>
    </ligandPart>
</feature>
<dbReference type="InterPro" id="IPR050476">
    <property type="entry name" value="Insect_CytP450_Detox"/>
</dbReference>
<comment type="similarity">
    <text evidence="4 14">Belongs to the cytochrome P450 family.</text>
</comment>
<sequence length="515" mass="59939">MYTNFKMVFVLLAAGILTIFLVAVSCLVLYARWNYGKLEKMGIPIVKPHFLLGSTYDLFKKAPPVQDVEWFNKMGGIFGVYEGRDPQLFICDPELIRLITVKDSQYFDAKRRLEFNDPMLNEMPDFLPGEKWRVVRSTATPAFSSSKIKLMNMPMIEATQDFIRDIDENMKTSKTPEKLEKVAVDELLCAMLTDLVIRSCFSIKIGDRFNQNNPYHKLVRDLMSPPALKYPSIVSWTYTFPFLLKLLPGTLLSPPAGKDFVQVFKGIMEQRRKSGQKFNDVVDLCNEWQDKLGTEEMKKHNVTENTIMCEALIFFWVGQDQMSTIMSTMFYHLAKNPEIEKKLLKELSIVFEKNNGVVDHEHLSELPYLLSCIKEASRLHPYFYRTERVCTKPWKNEQFGLNIPKGMTIQIPIWAANRHPDYFEEPEKFMPERFMPENKDKLHPYALSTFGFGPRKCPGERFAMETMHLVSAYLLKDLKFELRADSELKFKPVGPWMFAPHEPVYMDLLKREKKS</sequence>
<dbReference type="AlphaFoldDB" id="A0A1D2N119"/>
<dbReference type="GO" id="GO:0004497">
    <property type="term" value="F:monooxygenase activity"/>
    <property type="evidence" value="ECO:0007669"/>
    <property type="project" value="UniProtKB-KW"/>
</dbReference>
<evidence type="ECO:0000256" key="9">
    <source>
        <dbReference type="ARBA" id="ARBA00023002"/>
    </source>
</evidence>
<accession>A0A1D2N119</accession>
<evidence type="ECO:0000256" key="14">
    <source>
        <dbReference type="RuleBase" id="RU000461"/>
    </source>
</evidence>
<evidence type="ECO:0000256" key="4">
    <source>
        <dbReference type="ARBA" id="ARBA00010617"/>
    </source>
</evidence>
<evidence type="ECO:0000256" key="1">
    <source>
        <dbReference type="ARBA" id="ARBA00001971"/>
    </source>
</evidence>
<dbReference type="GO" id="GO:0016705">
    <property type="term" value="F:oxidoreductase activity, acting on paired donors, with incorporation or reduction of molecular oxygen"/>
    <property type="evidence" value="ECO:0007669"/>
    <property type="project" value="InterPro"/>
</dbReference>
<evidence type="ECO:0000256" key="10">
    <source>
        <dbReference type="ARBA" id="ARBA00023004"/>
    </source>
</evidence>
<keyword evidence="8" id="KW-0492">Microsome</keyword>
<gene>
    <name evidence="16" type="ORF">Ocin01_07696</name>
</gene>
<keyword evidence="15" id="KW-0812">Transmembrane</keyword>
<dbReference type="InterPro" id="IPR036396">
    <property type="entry name" value="Cyt_P450_sf"/>
</dbReference>
<name>A0A1D2N119_ORCCI</name>
<keyword evidence="15" id="KW-1133">Transmembrane helix</keyword>
<dbReference type="PANTHER" id="PTHR24292:SF54">
    <property type="entry name" value="CYP9F3-RELATED"/>
    <property type="match status" value="1"/>
</dbReference>
<evidence type="ECO:0000256" key="7">
    <source>
        <dbReference type="ARBA" id="ARBA00022824"/>
    </source>
</evidence>
<evidence type="ECO:0000313" key="16">
    <source>
        <dbReference type="EMBL" id="ODM98969.1"/>
    </source>
</evidence>
<dbReference type="InterPro" id="IPR017972">
    <property type="entry name" value="Cyt_P450_CS"/>
</dbReference>
<dbReference type="OMA" id="ENTIMCE"/>
<dbReference type="PRINTS" id="PR00463">
    <property type="entry name" value="EP450I"/>
</dbReference>
<keyword evidence="7" id="KW-0256">Endoplasmic reticulum</keyword>
<keyword evidence="10 13" id="KW-0408">Iron</keyword>
<comment type="cofactor">
    <cofactor evidence="1 13">
        <name>heme</name>
        <dbReference type="ChEBI" id="CHEBI:30413"/>
    </cofactor>
</comment>
<evidence type="ECO:0000313" key="17">
    <source>
        <dbReference type="Proteomes" id="UP000094527"/>
    </source>
</evidence>
<dbReference type="PANTHER" id="PTHR24292">
    <property type="entry name" value="CYTOCHROME P450"/>
    <property type="match status" value="1"/>
</dbReference>
<dbReference type="SUPFAM" id="SSF48264">
    <property type="entry name" value="Cytochrome P450"/>
    <property type="match status" value="1"/>
</dbReference>
<proteinExistence type="inferred from homology"/>
<comment type="subcellular location">
    <subcellularLocation>
        <location evidence="3">Endoplasmic reticulum membrane</location>
        <topology evidence="3">Peripheral membrane protein</topology>
    </subcellularLocation>
    <subcellularLocation>
        <location evidence="2">Microsome membrane</location>
        <topology evidence="2">Peripheral membrane protein</topology>
    </subcellularLocation>
</comment>
<keyword evidence="5 13" id="KW-0349">Heme</keyword>
<evidence type="ECO:0000256" key="12">
    <source>
        <dbReference type="ARBA" id="ARBA00023136"/>
    </source>
</evidence>
<keyword evidence="9 14" id="KW-0560">Oxidoreductase</keyword>
<evidence type="ECO:0000256" key="11">
    <source>
        <dbReference type="ARBA" id="ARBA00023033"/>
    </source>
</evidence>
<keyword evidence="17" id="KW-1185">Reference proteome</keyword>